<evidence type="ECO:0000256" key="8">
    <source>
        <dbReference type="ARBA" id="ARBA00023300"/>
    </source>
</evidence>
<dbReference type="InterPro" id="IPR015813">
    <property type="entry name" value="Pyrv/PenolPyrv_kinase-like_dom"/>
</dbReference>
<evidence type="ECO:0000256" key="9">
    <source>
        <dbReference type="ARBA" id="ARBA00048995"/>
    </source>
</evidence>
<keyword evidence="7 10" id="KW-0456">Lyase</keyword>
<evidence type="ECO:0000313" key="13">
    <source>
        <dbReference type="EMBL" id="ACL95025.1"/>
    </source>
</evidence>
<protein>
    <recommendedName>
        <fullName evidence="5 10">Phosphoenolpyruvate carboxylase</fullName>
        <shortName evidence="10">PEPC</shortName>
        <shortName evidence="10">PEPCase</shortName>
        <ecNumber evidence="4 10">4.1.1.31</ecNumber>
    </recommendedName>
</protein>
<evidence type="ECO:0000256" key="11">
    <source>
        <dbReference type="PROSITE-ProRule" id="PRU10111"/>
    </source>
</evidence>
<dbReference type="HOGENOM" id="CLU_006557_2_0_5"/>
<dbReference type="InterPro" id="IPR021135">
    <property type="entry name" value="PEP_COase"/>
</dbReference>
<dbReference type="EMBL" id="CP001340">
    <property type="protein sequence ID" value="ACL95025.1"/>
    <property type="molecule type" value="Genomic_DNA"/>
</dbReference>
<dbReference type="EC" id="4.1.1.31" evidence="4 10"/>
<comment type="similarity">
    <text evidence="3 10">Belongs to the PEPCase type 1 family.</text>
</comment>
<dbReference type="OrthoDB" id="9768133at2"/>
<dbReference type="PhylomeDB" id="A0A0H3C8E2"/>
<dbReference type="InterPro" id="IPR033129">
    <property type="entry name" value="PEPCASE_His_AS"/>
</dbReference>
<evidence type="ECO:0000256" key="6">
    <source>
        <dbReference type="ARBA" id="ARBA00022842"/>
    </source>
</evidence>
<dbReference type="PANTHER" id="PTHR30523:SF6">
    <property type="entry name" value="PHOSPHOENOLPYRUVATE CARBOXYLASE"/>
    <property type="match status" value="1"/>
</dbReference>
<feature type="active site" evidence="10 12">
    <location>
        <position position="578"/>
    </location>
</feature>
<dbReference type="GO" id="GO:0000287">
    <property type="term" value="F:magnesium ion binding"/>
    <property type="evidence" value="ECO:0007669"/>
    <property type="project" value="UniProtKB-UniRule"/>
</dbReference>
<dbReference type="Proteomes" id="UP000001364">
    <property type="component" value="Chromosome"/>
</dbReference>
<evidence type="ECO:0000256" key="10">
    <source>
        <dbReference type="HAMAP-Rule" id="MF_00595"/>
    </source>
</evidence>
<dbReference type="SMR" id="A0A0H3C8E2"/>
<evidence type="ECO:0000256" key="7">
    <source>
        <dbReference type="ARBA" id="ARBA00023239"/>
    </source>
</evidence>
<dbReference type="GO" id="GO:0015977">
    <property type="term" value="P:carbon fixation"/>
    <property type="evidence" value="ECO:0007669"/>
    <property type="project" value="UniProtKB-UniRule"/>
</dbReference>
<comment type="cofactor">
    <cofactor evidence="1 10">
        <name>Mg(2+)</name>
        <dbReference type="ChEBI" id="CHEBI:18420"/>
    </cofactor>
</comment>
<feature type="active site" evidence="10 11">
    <location>
        <position position="151"/>
    </location>
</feature>
<dbReference type="PATRIC" id="fig|565050.3.peg.1539"/>
<dbReference type="InterPro" id="IPR022805">
    <property type="entry name" value="PEP_COase_bac/pln-type"/>
</dbReference>
<dbReference type="RefSeq" id="YP_002516933.1">
    <property type="nucleotide sequence ID" value="NC_011916.1"/>
</dbReference>
<dbReference type="PRINTS" id="PR00150">
    <property type="entry name" value="PEPCARBXLASE"/>
</dbReference>
<evidence type="ECO:0000256" key="3">
    <source>
        <dbReference type="ARBA" id="ARBA00008346"/>
    </source>
</evidence>
<dbReference type="Pfam" id="PF00311">
    <property type="entry name" value="PEPcase"/>
    <property type="match status" value="1"/>
</dbReference>
<dbReference type="InterPro" id="IPR018129">
    <property type="entry name" value="PEP_COase_Lys_AS"/>
</dbReference>
<dbReference type="HAMAP" id="MF_00595">
    <property type="entry name" value="PEPcase_type1"/>
    <property type="match status" value="1"/>
</dbReference>
<dbReference type="GO" id="GO:0006099">
    <property type="term" value="P:tricarboxylic acid cycle"/>
    <property type="evidence" value="ECO:0007669"/>
    <property type="project" value="InterPro"/>
</dbReference>
<accession>A0A0H3C8E2</accession>
<comment type="function">
    <text evidence="2 10">Forms oxaloacetate, a four-carbon dicarboxylic acid source for the tricarboxylic acid cycle.</text>
</comment>
<dbReference type="Gene3D" id="1.20.1440.90">
    <property type="entry name" value="Phosphoenolpyruvate/pyruvate domain"/>
    <property type="match status" value="1"/>
</dbReference>
<name>A0A0H3C8E2_CAUVN</name>
<evidence type="ECO:0000256" key="5">
    <source>
        <dbReference type="ARBA" id="ARBA00022419"/>
    </source>
</evidence>
<organism evidence="13 14">
    <name type="scientific">Caulobacter vibrioides (strain NA1000 / CB15N)</name>
    <name type="common">Caulobacter crescentus</name>
    <dbReference type="NCBI Taxonomy" id="565050"/>
    <lineage>
        <taxon>Bacteria</taxon>
        <taxon>Pseudomonadati</taxon>
        <taxon>Pseudomonadota</taxon>
        <taxon>Alphaproteobacteria</taxon>
        <taxon>Caulobacterales</taxon>
        <taxon>Caulobacteraceae</taxon>
        <taxon>Caulobacter</taxon>
    </lineage>
</organism>
<comment type="subunit">
    <text evidence="10">Homotetramer.</text>
</comment>
<evidence type="ECO:0000256" key="2">
    <source>
        <dbReference type="ARBA" id="ARBA00003670"/>
    </source>
</evidence>
<dbReference type="RefSeq" id="WP_010919367.1">
    <property type="nucleotide sequence ID" value="NC_011916.1"/>
</dbReference>
<dbReference type="KEGG" id="ccs:CCNA_01560"/>
<comment type="catalytic activity">
    <reaction evidence="9 10">
        <text>oxaloacetate + phosphate = phosphoenolpyruvate + hydrogencarbonate</text>
        <dbReference type="Rhea" id="RHEA:28370"/>
        <dbReference type="ChEBI" id="CHEBI:16452"/>
        <dbReference type="ChEBI" id="CHEBI:17544"/>
        <dbReference type="ChEBI" id="CHEBI:43474"/>
        <dbReference type="ChEBI" id="CHEBI:58702"/>
        <dbReference type="EC" id="4.1.1.31"/>
    </reaction>
</comment>
<proteinExistence type="inferred from homology"/>
<reference evidence="13 14" key="1">
    <citation type="journal article" date="2010" name="J. Bacteriol.">
        <title>The genetic basis of laboratory adaptation in Caulobacter crescentus.</title>
        <authorList>
            <person name="Marks M.E."/>
            <person name="Castro-Rojas C.M."/>
            <person name="Teiling C."/>
            <person name="Du L."/>
            <person name="Kapatral V."/>
            <person name="Walunas T.L."/>
            <person name="Crosson S."/>
        </authorList>
    </citation>
    <scope>NUCLEOTIDE SEQUENCE [LARGE SCALE GENOMIC DNA]</scope>
    <source>
        <strain evidence="14">NA1000 / CB15N</strain>
    </source>
</reference>
<keyword evidence="8 10" id="KW-0120">Carbon dioxide fixation</keyword>
<evidence type="ECO:0000313" key="14">
    <source>
        <dbReference type="Proteomes" id="UP000001364"/>
    </source>
</evidence>
<keyword evidence="14" id="KW-1185">Reference proteome</keyword>
<dbReference type="GeneID" id="7333316"/>
<dbReference type="NCBIfam" id="NF000584">
    <property type="entry name" value="PRK00009.1"/>
    <property type="match status" value="1"/>
</dbReference>
<dbReference type="PANTHER" id="PTHR30523">
    <property type="entry name" value="PHOSPHOENOLPYRUVATE CARBOXYLASE"/>
    <property type="match status" value="1"/>
</dbReference>
<dbReference type="GO" id="GO:0005829">
    <property type="term" value="C:cytosol"/>
    <property type="evidence" value="ECO:0007669"/>
    <property type="project" value="TreeGrafter"/>
</dbReference>
<gene>
    <name evidence="10" type="primary">ppc</name>
    <name evidence="13" type="ordered locus">CCNA_01560</name>
</gene>
<evidence type="ECO:0000256" key="4">
    <source>
        <dbReference type="ARBA" id="ARBA00012305"/>
    </source>
</evidence>
<dbReference type="GO" id="GO:0008964">
    <property type="term" value="F:phosphoenolpyruvate carboxylase activity"/>
    <property type="evidence" value="ECO:0007669"/>
    <property type="project" value="UniProtKB-UniRule"/>
</dbReference>
<dbReference type="PROSITE" id="PS00393">
    <property type="entry name" value="PEPCASE_2"/>
    <property type="match status" value="1"/>
</dbReference>
<dbReference type="SUPFAM" id="SSF51621">
    <property type="entry name" value="Phosphoenolpyruvate/pyruvate domain"/>
    <property type="match status" value="1"/>
</dbReference>
<dbReference type="GO" id="GO:0006107">
    <property type="term" value="P:oxaloacetate metabolic process"/>
    <property type="evidence" value="ECO:0007669"/>
    <property type="project" value="UniProtKB-UniRule"/>
</dbReference>
<sequence length="909" mass="98874">MRNPALSIDVDRPTSRHVRQNAHLLSDLLIEAITYLEGEEKAELVAKARKAASREDVVNGDAPLLDHLFSDLTTEQAVFLARAFASHSLLANIGEDVAGRRRHAEADAQPGDERPRTLIDAVKALKAAGKSDAELAKIFAAMNVVPVLTAHPTEVRRRSMVDRETEISRLMALRRHHLPPDLEAEIRESLFREIALMWRTRLYRPERITVKDEIRNALSIVRTSILPAIIDLYGDWTGKIGQHGQLAPLLKMGSWLGGDRDGHPGVNGQTLKLALSSQSRVILDWYAGEVRKLWSNLAVSTAYTPVSDELLALAAQAKDPSVHRIDEPYRLALELIFDRLTAVSQKLTGAPVAFASGVTSVEPYAHPDAFVADLSVIIDSLERNGGERLVGSALRTLVEVAKACGFHLMSLDLRQNADVHERTLDELFRRAGTGVEYLKLDEDARCKVLIDELSHQRPLVSPFTAYGEETSKELATMEAAAQAVRDYGHGCLGAYIISKSATLSDMLEPLVLLKQVGLVWGGAAPRASVKVAPLFETIGDLENGPAVLRQWLELPLSRTILGDRPVQEIMLGYSDSNKDGGYVASRRGVATGASALAHEADRMGVGLQLFHGRGGSVGRGGGPAAEAVLAQPAGTVQGRIRMTEQGEMIARRFGDQPTARRNLDGLAAAVLMASERPIPKRDPKVEGAMTALAQSSFEGYRALVYDDAAFEDFFWSVTPISEIVGLNIGSRPASRTASRKIEDLRAIPWVFSWSQARFMLPGWYGFASGVERAGLSVEQLRDLAGNFDFFASLLSNMELALAQSQMGIAARYVALSPDKANAERIFATIRREHEAATGLALAIRGGAALLDNQPDLAESVALASRSVDPLNHLQLELLSRRRAGDIDEELRLAIQLTVAGIAAGLRNTG</sequence>
<evidence type="ECO:0000256" key="12">
    <source>
        <dbReference type="PROSITE-ProRule" id="PRU10112"/>
    </source>
</evidence>
<keyword evidence="6 10" id="KW-0460">Magnesium</keyword>
<evidence type="ECO:0000256" key="1">
    <source>
        <dbReference type="ARBA" id="ARBA00001946"/>
    </source>
</evidence>
<dbReference type="PROSITE" id="PS00781">
    <property type="entry name" value="PEPCASE_1"/>
    <property type="match status" value="1"/>
</dbReference>
<dbReference type="AlphaFoldDB" id="A0A0H3C8E2"/>